<sequence length="1265" mass="132030">MVGSLIVAEITSTAISAFTAAQTAAAFAINFAVSQIVSRTFADNPENQQDMGVRQQVPPSSVNALPIAYGNAYMGGTFVDAVLSDDQQTMFDVLAISSISPNGQFSYDCSQMYYGDRLVTFAASGSVIDAVIFNGGTGYAVGNVLTVAGGSPTTAAQLTVTSVSSGVITGVSVSTAGSYPYGGNPYNGAGVSGGSGTGATFILKYSAYGPTVIALTDDSGNIDTKIADRARLQIHLYTSDQAGDVTRFNTASYPWDVMGPSEPSGIPTELQWISHAYDGVNPSRRMNGTAFAIVRIAYNQDAGTSSLSPITFHVSHFLNGTGVAKAGDVWYDYITNAVYGGAVDPDFVNTSSATFLNTYGDQTITFTDSNGVTTTQPRYRINGVLDAGQSVLSNIDRIMSACDSWMTYNAAFGQWAVVVNKAESVAYAFDDNNIIGDIRVSATDITSSINQVEARFPFKQNKDQASFVNIETPPELLYPNEPVNKYSITYDMVNDSVQAQYLANRLLEQAREDLIVSFSTTFYGIQVDAGNVISVTNSDYGWTAKPFRVMKVNEIALGDGTLGAKLELTEYNSAVYDDKDITQFTPVPNSNLPSANYFSPLSAPTVSASTPSSAIPNFSVTTTIPTIGRVTYVNLYYTTSATPTATDWKLLSNETLVNGNAYTPGSSLVFTNQVLATGTTTTATYYFCYIVGNENTKSLQSPTSASFTWNPVTGANGTRTAILDMYQWSATAPTTFPVGVSVYTWATGQFTAPATPNGWSLTPPASTAGQTLWIARTIYVDTATTATSNVTWTATTAYAVGAAGDNGTRTAFLELYRWAASTPTTFPSGNSTYTWATGAFTAPTTLNGWSLTPPAAVTGYTLYACSVRYVDTLTTATSVVAWTTSTAYAVGAAGTNGTDGAPGTNGLNGLSFINAYLVQSQSAATPTFSAVTSGSSIPSGWTGTAPSVSVGQVMWYIQGRYNSTSSTINGVASNTTAWTGPIAASIFQDIRSDNWNGSNPPTASTPSTWGTAGYYIARNDGNMYANGFYARGKSNIDGASGDAINTSLKVNWSQTADFGVFAYAGGTTGGRGIAGVGNVVNSVGVVGSAVVGTARAGVLAVASGGATNALEINGGKIYIDNTSLVNNLNVQYLNGKQSSDFYAVGGALGTPSSGTLTNCTFPTLNQNTTGNAATATNASQLGGYSAGNSSGNVPVSNGTLNTNLNADLLDGQHAAAFVNVAGGTSNGKYLYYVNNTGAPSNPTTRAAWILISTNDGGTVYIPGYI</sequence>
<dbReference type="EMBL" id="LR796207">
    <property type="protein sequence ID" value="CAB4126756.1"/>
    <property type="molecule type" value="Genomic_DNA"/>
</dbReference>
<gene>
    <name evidence="1" type="ORF">UFOVP79_20</name>
</gene>
<evidence type="ECO:0000313" key="1">
    <source>
        <dbReference type="EMBL" id="CAB4126756.1"/>
    </source>
</evidence>
<proteinExistence type="predicted"/>
<organism evidence="1">
    <name type="scientific">uncultured Caudovirales phage</name>
    <dbReference type="NCBI Taxonomy" id="2100421"/>
    <lineage>
        <taxon>Viruses</taxon>
        <taxon>Duplodnaviria</taxon>
        <taxon>Heunggongvirae</taxon>
        <taxon>Uroviricota</taxon>
        <taxon>Caudoviricetes</taxon>
        <taxon>Peduoviridae</taxon>
        <taxon>Maltschvirus</taxon>
        <taxon>Maltschvirus maltsch</taxon>
    </lineage>
</organism>
<reference evidence="1" key="1">
    <citation type="submission" date="2020-04" db="EMBL/GenBank/DDBJ databases">
        <authorList>
            <person name="Chiriac C."/>
            <person name="Salcher M."/>
            <person name="Ghai R."/>
            <person name="Kavagutti S V."/>
        </authorList>
    </citation>
    <scope>NUCLEOTIDE SEQUENCE</scope>
</reference>
<protein>
    <submittedName>
        <fullName evidence="1">Tip attachment protein J</fullName>
    </submittedName>
</protein>
<accession>A0A6J5L0J6</accession>
<name>A0A6J5L0J6_9CAUD</name>